<accession>A0A9W7XLA5</accession>
<evidence type="ECO:0000313" key="3">
    <source>
        <dbReference type="Proteomes" id="UP001145021"/>
    </source>
</evidence>
<reference evidence="2" key="1">
    <citation type="submission" date="2022-07" db="EMBL/GenBank/DDBJ databases">
        <title>Phylogenomic reconstructions and comparative analyses of Kickxellomycotina fungi.</title>
        <authorList>
            <person name="Reynolds N.K."/>
            <person name="Stajich J.E."/>
            <person name="Barry K."/>
            <person name="Grigoriev I.V."/>
            <person name="Crous P."/>
            <person name="Smith M.E."/>
        </authorList>
    </citation>
    <scope>NUCLEOTIDE SEQUENCE</scope>
    <source>
        <strain evidence="2">NBRC 105413</strain>
    </source>
</reference>
<name>A0A9W7XLA5_9FUNG</name>
<feature type="compositionally biased region" description="Polar residues" evidence="1">
    <location>
        <begin position="22"/>
        <end position="37"/>
    </location>
</feature>
<dbReference type="AlphaFoldDB" id="A0A9W7XLA5"/>
<feature type="region of interest" description="Disordered" evidence="1">
    <location>
        <begin position="21"/>
        <end position="82"/>
    </location>
</feature>
<evidence type="ECO:0000313" key="2">
    <source>
        <dbReference type="EMBL" id="KAJ1647130.1"/>
    </source>
</evidence>
<protein>
    <submittedName>
        <fullName evidence="2">Uncharacterized protein</fullName>
    </submittedName>
</protein>
<dbReference type="EMBL" id="JANBOH010000038">
    <property type="protein sequence ID" value="KAJ1647130.1"/>
    <property type="molecule type" value="Genomic_DNA"/>
</dbReference>
<sequence>MNGNMHFPSMAAHSLYVAPSLAPQTQPNTNMGMSQPPLSAAMPGMHANPSAAPIRSERTFVPKRGRSSDMSESSDSMDHDGPVEEQQRCIYYRKSIAFISAKRAKAVVETQV</sequence>
<organism evidence="2 3">
    <name type="scientific">Coemansia asiatica</name>
    <dbReference type="NCBI Taxonomy" id="1052880"/>
    <lineage>
        <taxon>Eukaryota</taxon>
        <taxon>Fungi</taxon>
        <taxon>Fungi incertae sedis</taxon>
        <taxon>Zoopagomycota</taxon>
        <taxon>Kickxellomycotina</taxon>
        <taxon>Kickxellomycetes</taxon>
        <taxon>Kickxellales</taxon>
        <taxon>Kickxellaceae</taxon>
        <taxon>Coemansia</taxon>
    </lineage>
</organism>
<gene>
    <name evidence="2" type="ORF">LPJ64_001461</name>
</gene>
<dbReference type="Proteomes" id="UP001145021">
    <property type="component" value="Unassembled WGS sequence"/>
</dbReference>
<comment type="caution">
    <text evidence="2">The sequence shown here is derived from an EMBL/GenBank/DDBJ whole genome shotgun (WGS) entry which is preliminary data.</text>
</comment>
<proteinExistence type="predicted"/>
<evidence type="ECO:0000256" key="1">
    <source>
        <dbReference type="SAM" id="MobiDB-lite"/>
    </source>
</evidence>
<keyword evidence="3" id="KW-1185">Reference proteome</keyword>